<dbReference type="STRING" id="1144548.SAMN05443287_10332"/>
<evidence type="ECO:0000313" key="1">
    <source>
        <dbReference type="EMBL" id="SEJ12344.1"/>
    </source>
</evidence>
<dbReference type="Proteomes" id="UP000198707">
    <property type="component" value="Unassembled WGS sequence"/>
</dbReference>
<dbReference type="SUPFAM" id="SSF50475">
    <property type="entry name" value="FMN-binding split barrel"/>
    <property type="match status" value="1"/>
</dbReference>
<sequence>MVENSHASAGRWEPAYRPPGWFVTRVANPLVRRLGAASTLTVTRRTTGTPQRVPVNILELDGERYLVSVRGRTEWVRNVRAAGHCTVDRRGRSARYRAVEISGGQREMVLAAYRERWGTGPVRRLLDELPDPCDHPTFRLDPVG</sequence>
<accession>A0A1H6WAW4</accession>
<organism evidence="1 2">
    <name type="scientific">Micromonospora phaseoli</name>
    <dbReference type="NCBI Taxonomy" id="1144548"/>
    <lineage>
        <taxon>Bacteria</taxon>
        <taxon>Bacillati</taxon>
        <taxon>Actinomycetota</taxon>
        <taxon>Actinomycetes</taxon>
        <taxon>Micromonosporales</taxon>
        <taxon>Micromonosporaceae</taxon>
        <taxon>Micromonospora</taxon>
    </lineage>
</organism>
<gene>
    <name evidence="1" type="ORF">SAMN05443287_10332</name>
</gene>
<dbReference type="RefSeq" id="WP_092377664.1">
    <property type="nucleotide sequence ID" value="NZ_BOPI01000045.1"/>
</dbReference>
<reference evidence="2" key="1">
    <citation type="submission" date="2016-10" db="EMBL/GenBank/DDBJ databases">
        <authorList>
            <person name="Varghese N."/>
            <person name="Submissions S."/>
        </authorList>
    </citation>
    <scope>NUCLEOTIDE SEQUENCE [LARGE SCALE GENOMIC DNA]</scope>
    <source>
        <strain evidence="2">CGMCC 4.7038</strain>
    </source>
</reference>
<dbReference type="EMBL" id="FNYV01000003">
    <property type="protein sequence ID" value="SEJ12344.1"/>
    <property type="molecule type" value="Genomic_DNA"/>
</dbReference>
<evidence type="ECO:0000313" key="2">
    <source>
        <dbReference type="Proteomes" id="UP000198707"/>
    </source>
</evidence>
<keyword evidence="2" id="KW-1185">Reference proteome</keyword>
<dbReference type="GO" id="GO:0016491">
    <property type="term" value="F:oxidoreductase activity"/>
    <property type="evidence" value="ECO:0007669"/>
    <property type="project" value="InterPro"/>
</dbReference>
<dbReference type="InterPro" id="IPR004378">
    <property type="entry name" value="F420H2_quin_Rdtase"/>
</dbReference>
<name>A0A1H6WAW4_9ACTN</name>
<dbReference type="OrthoDB" id="5186446at2"/>
<proteinExistence type="predicted"/>
<dbReference type="InterPro" id="IPR012349">
    <property type="entry name" value="Split_barrel_FMN-bd"/>
</dbReference>
<protein>
    <submittedName>
        <fullName evidence="1">Deazaflavin-dependent oxidoreductase, nitroreductase family</fullName>
    </submittedName>
</protein>
<dbReference type="AlphaFoldDB" id="A0A1H6WAW4"/>
<dbReference type="Pfam" id="PF04075">
    <property type="entry name" value="F420H2_quin_red"/>
    <property type="match status" value="1"/>
</dbReference>
<dbReference type="Gene3D" id="2.30.110.10">
    <property type="entry name" value="Electron Transport, Fmn-binding Protein, Chain A"/>
    <property type="match status" value="1"/>
</dbReference>